<dbReference type="PANTHER" id="PTHR40044">
    <property type="entry name" value="INTEGRAL MEMBRANE PROTEIN-RELATED"/>
    <property type="match status" value="1"/>
</dbReference>
<keyword evidence="3" id="KW-1185">Reference proteome</keyword>
<keyword evidence="1" id="KW-0812">Transmembrane</keyword>
<dbReference type="AlphaFoldDB" id="A0A410QDF6"/>
<feature type="transmembrane region" description="Helical" evidence="1">
    <location>
        <begin position="73"/>
        <end position="92"/>
    </location>
</feature>
<accession>A0A410QDF6</accession>
<organism evidence="2 3">
    <name type="scientific">Acidilutibacter cellobiosedens</name>
    <dbReference type="NCBI Taxonomy" id="2507161"/>
    <lineage>
        <taxon>Bacteria</taxon>
        <taxon>Bacillati</taxon>
        <taxon>Bacillota</taxon>
        <taxon>Tissierellia</taxon>
        <taxon>Tissierellales</taxon>
        <taxon>Acidilutibacteraceae</taxon>
        <taxon>Acidilutibacter</taxon>
    </lineage>
</organism>
<protein>
    <submittedName>
        <fullName evidence="2">QueT transporter family protein</fullName>
    </submittedName>
</protein>
<dbReference type="KEGG" id="spoa:EQM13_10790"/>
<feature type="transmembrane region" description="Helical" evidence="1">
    <location>
        <begin position="125"/>
        <end position="151"/>
    </location>
</feature>
<feature type="transmembrane region" description="Helical" evidence="1">
    <location>
        <begin position="99"/>
        <end position="119"/>
    </location>
</feature>
<keyword evidence="1" id="KW-0472">Membrane</keyword>
<dbReference type="Proteomes" id="UP000287969">
    <property type="component" value="Chromosome"/>
</dbReference>
<evidence type="ECO:0000313" key="2">
    <source>
        <dbReference type="EMBL" id="QAT62037.1"/>
    </source>
</evidence>
<dbReference type="RefSeq" id="WP_071139104.1">
    <property type="nucleotide sequence ID" value="NZ_CP035282.1"/>
</dbReference>
<gene>
    <name evidence="2" type="ORF">EQM13_10790</name>
</gene>
<dbReference type="PIRSF" id="PIRSF031501">
    <property type="entry name" value="QueT"/>
    <property type="match status" value="1"/>
</dbReference>
<evidence type="ECO:0000313" key="3">
    <source>
        <dbReference type="Proteomes" id="UP000287969"/>
    </source>
</evidence>
<proteinExistence type="predicted"/>
<dbReference type="InterPro" id="IPR010387">
    <property type="entry name" value="QueT"/>
</dbReference>
<reference evidence="3" key="1">
    <citation type="submission" date="2019-01" db="EMBL/GenBank/DDBJ databases">
        <title>Draft genomes of a novel of Sporanaerobacter strains.</title>
        <authorList>
            <person name="Ma S."/>
        </authorList>
    </citation>
    <scope>NUCLEOTIDE SEQUENCE [LARGE SCALE GENOMIC DNA]</scope>
    <source>
        <strain evidence="3">NJN-17</strain>
    </source>
</reference>
<evidence type="ECO:0000256" key="1">
    <source>
        <dbReference type="SAM" id="Phobius"/>
    </source>
</evidence>
<feature type="transmembrane region" description="Helical" evidence="1">
    <location>
        <begin position="12"/>
        <end position="31"/>
    </location>
</feature>
<dbReference type="EMBL" id="CP035282">
    <property type="protein sequence ID" value="QAT62037.1"/>
    <property type="molecule type" value="Genomic_DNA"/>
</dbReference>
<keyword evidence="1" id="KW-1133">Transmembrane helix</keyword>
<dbReference type="PANTHER" id="PTHR40044:SF1">
    <property type="entry name" value="INTEGRAL MEMBRANE PROTEIN"/>
    <property type="match status" value="1"/>
</dbReference>
<name>A0A410QDF6_9FIRM</name>
<dbReference type="OrthoDB" id="9786793at2"/>
<dbReference type="Pfam" id="PF06177">
    <property type="entry name" value="QueT"/>
    <property type="match status" value="1"/>
</dbReference>
<sequence>MNTKYLTKASLIGGIYVILVMIQIPFGELTFGPVQLRLSEGLCLLPLVESAAVPGLFVGCLISNLILSIYSGFGLIDILGGSIVTLVAAYLTSKAPNKLIGILPPVLLNGFIVSLWVSYFTNIPYWITAIGISVGEFASVYIFGSIVLTAYNKFLKK</sequence>